<dbReference type="EMBL" id="JAZGQO010000008">
    <property type="protein sequence ID" value="KAK6179055.1"/>
    <property type="molecule type" value="Genomic_DNA"/>
</dbReference>
<name>A0AAN8PXX1_PATCE</name>
<accession>A0AAN8PXX1</accession>
<gene>
    <name evidence="1" type="ORF">SNE40_011501</name>
</gene>
<sequence>MTSNTPVFVFMDTLPTVSECISCIISYAPTYGSRQQQEAAWAFSYQIEELWHKSFSKENVIVFSSIKRKLDVYLKDYRSQVQKVHRTKKRNSLKNWKEKHSFLFDLLKPNSNPDSFDSDEKSFYYDQKTVTRKMALSDQVDENYELQIQKQTIEHSLSHNVISSDDDDNETGCQTSSNLDETMLIQCKMRSGKVRLTKCFSEVATQTEPVNATTPIRKVRNCVPDVKIAIASTSSKAGITVEQSRRAFQATCEVFTKDRYYLSVDDVPKVCSEANTPTNRKRPKSKEDYEKYKFVLPSARVINREKHLQAIQAERNCALAMMDADPEDVIAIHYDTTKRRRIQGDWTSLIVKINNGECFRLRPLSLAIENRETITELLVEEFKRLAKAGEFSANILWEKVTSLMTESVSKNLHIEASIAATLNSTHIPFHLLCVSHTCEVFDRGNLCVLREAEDKLDLRNILIARMPSLKSFLTNKSVTLTALEALSKLVANDGHLSSQWELFDKILAEKNRTKKHSIYKERRFAKLGYTASTILYHLSDYEQLLIQTKSNNQLVQACRVYLECEFIVIGLKVLSWFTYKVTLPFLNMVELCSQKDLLNILPKLYDDLSTNSLDTLCNYQVNYSFEVSEPLSAIEKHILSLCSNKAAADLATQRGREYGFGPESDASSRATALHKLEPSLLEFLPTDNLDCERDLAKFDKLAQRSAACSNKRFTGRSIRDEMTVYKSPPVNVEKITKSMSKILDKQEQQWMEKQKLLNIEKLKKDCNAALKATEYIHILLKKCKTWGGPITDVNELEKIIQNADDKQSLKSILKSEISYRKQTSNDTKTRPHLYKLNQLSTAEMKINLTLMLTTETDMADINIPDMPTEDDMSLIFFGVNKINKQSPEREQISEPEVTINEPCVVIWDNGRQWYVGICISEDTDGTYTVEHLERCISNESKLWRHPLHTDIQTVDVIQILPCNIIGSWDLRKRAMTFDLENWEMIDVLFRSFY</sequence>
<reference evidence="1 2" key="1">
    <citation type="submission" date="2024-01" db="EMBL/GenBank/DDBJ databases">
        <title>The genome of the rayed Mediterranean limpet Patella caerulea (Linnaeus, 1758).</title>
        <authorList>
            <person name="Anh-Thu Weber A."/>
            <person name="Halstead-Nussloch G."/>
        </authorList>
    </citation>
    <scope>NUCLEOTIDE SEQUENCE [LARGE SCALE GENOMIC DNA]</scope>
    <source>
        <strain evidence="1">AATW-2023a</strain>
        <tissue evidence="1">Whole specimen</tissue>
    </source>
</reference>
<protein>
    <submittedName>
        <fullName evidence="1">Uncharacterized protein</fullName>
    </submittedName>
</protein>
<evidence type="ECO:0000313" key="1">
    <source>
        <dbReference type="EMBL" id="KAK6179055.1"/>
    </source>
</evidence>
<evidence type="ECO:0000313" key="2">
    <source>
        <dbReference type="Proteomes" id="UP001347796"/>
    </source>
</evidence>
<comment type="caution">
    <text evidence="1">The sequence shown here is derived from an EMBL/GenBank/DDBJ whole genome shotgun (WGS) entry which is preliminary data.</text>
</comment>
<dbReference type="Proteomes" id="UP001347796">
    <property type="component" value="Unassembled WGS sequence"/>
</dbReference>
<dbReference type="AlphaFoldDB" id="A0AAN8PXX1"/>
<proteinExistence type="predicted"/>
<organism evidence="1 2">
    <name type="scientific">Patella caerulea</name>
    <name type="common">Rayed Mediterranean limpet</name>
    <dbReference type="NCBI Taxonomy" id="87958"/>
    <lineage>
        <taxon>Eukaryota</taxon>
        <taxon>Metazoa</taxon>
        <taxon>Spiralia</taxon>
        <taxon>Lophotrochozoa</taxon>
        <taxon>Mollusca</taxon>
        <taxon>Gastropoda</taxon>
        <taxon>Patellogastropoda</taxon>
        <taxon>Patelloidea</taxon>
        <taxon>Patellidae</taxon>
        <taxon>Patella</taxon>
    </lineage>
</organism>
<keyword evidence="2" id="KW-1185">Reference proteome</keyword>